<dbReference type="Gramene" id="ESQ32569">
    <property type="protein sequence ID" value="ESQ32569"/>
    <property type="gene ID" value="EUTSA_v10005407mg"/>
</dbReference>
<evidence type="ECO:0000313" key="1">
    <source>
        <dbReference type="EMBL" id="ESQ32569.1"/>
    </source>
</evidence>
<dbReference type="EMBL" id="KI517748">
    <property type="protein sequence ID" value="ESQ32569.1"/>
    <property type="molecule type" value="Genomic_DNA"/>
</dbReference>
<dbReference type="eggNOG" id="ENOG502R8AY">
    <property type="taxonomic scope" value="Eukaryota"/>
</dbReference>
<dbReference type="OMA" id="FSCPSHI"/>
<accession>V4KMS1</accession>
<dbReference type="KEGG" id="eus:EUTSA_v10005407mg"/>
<proteinExistence type="predicted"/>
<dbReference type="Proteomes" id="UP000030689">
    <property type="component" value="Unassembled WGS sequence"/>
</dbReference>
<keyword evidence="2" id="KW-1185">Reference proteome</keyword>
<organism evidence="1 2">
    <name type="scientific">Eutrema salsugineum</name>
    <name type="common">Saltwater cress</name>
    <name type="synonym">Sisymbrium salsugineum</name>
    <dbReference type="NCBI Taxonomy" id="72664"/>
    <lineage>
        <taxon>Eukaryota</taxon>
        <taxon>Viridiplantae</taxon>
        <taxon>Streptophyta</taxon>
        <taxon>Embryophyta</taxon>
        <taxon>Tracheophyta</taxon>
        <taxon>Spermatophyta</taxon>
        <taxon>Magnoliopsida</taxon>
        <taxon>eudicotyledons</taxon>
        <taxon>Gunneridae</taxon>
        <taxon>Pentapetalae</taxon>
        <taxon>rosids</taxon>
        <taxon>malvids</taxon>
        <taxon>Brassicales</taxon>
        <taxon>Brassicaceae</taxon>
        <taxon>Eutremeae</taxon>
        <taxon>Eutrema</taxon>
    </lineage>
</organism>
<reference evidence="1 2" key="1">
    <citation type="journal article" date="2013" name="Front. Plant Sci.">
        <title>The Reference Genome of the Halophytic Plant Eutrema salsugineum.</title>
        <authorList>
            <person name="Yang R."/>
            <person name="Jarvis D.E."/>
            <person name="Chen H."/>
            <person name="Beilstein M.A."/>
            <person name="Grimwood J."/>
            <person name="Jenkins J."/>
            <person name="Shu S."/>
            <person name="Prochnik S."/>
            <person name="Xin M."/>
            <person name="Ma C."/>
            <person name="Schmutz J."/>
            <person name="Wing R.A."/>
            <person name="Mitchell-Olds T."/>
            <person name="Schumaker K.S."/>
            <person name="Wang X."/>
        </authorList>
    </citation>
    <scope>NUCLEOTIDE SEQUENCE [LARGE SCALE GENOMIC DNA]</scope>
</reference>
<evidence type="ECO:0000313" key="2">
    <source>
        <dbReference type="Proteomes" id="UP000030689"/>
    </source>
</evidence>
<feature type="non-terminal residue" evidence="1">
    <location>
        <position position="125"/>
    </location>
</feature>
<protein>
    <submittedName>
        <fullName evidence="1">Uncharacterized protein</fullName>
    </submittedName>
</protein>
<gene>
    <name evidence="1" type="ORF">EUTSA_v10005407mg</name>
</gene>
<name>V4KMS1_EUTSA</name>
<sequence length="125" mass="13378">MDYSQWQQTPAPAMQPAEMNQSAFDANNASYYAYYAPALNPNPDFTSESSAIAIPPPPGVVDAYSSSAATATASYVTVDTTPYHTLDTNAQSLAWREAGAIEQPHSIYPGFSCPSHIVQAQLPGF</sequence>
<dbReference type="AlphaFoldDB" id="V4KMS1"/>